<accession>A0ABM0ZVF2</accession>
<evidence type="ECO:0000256" key="1">
    <source>
        <dbReference type="SAM" id="Phobius"/>
    </source>
</evidence>
<protein>
    <submittedName>
        <fullName evidence="4">Uncharacterized protein LOC101845227</fullName>
    </submittedName>
</protein>
<reference evidence="4" key="1">
    <citation type="submission" date="2025-08" db="UniProtKB">
        <authorList>
            <consortium name="RefSeq"/>
        </authorList>
    </citation>
    <scope>IDENTIFICATION</scope>
</reference>
<feature type="signal peptide" evidence="2">
    <location>
        <begin position="1"/>
        <end position="23"/>
    </location>
</feature>
<keyword evidence="1" id="KW-1133">Transmembrane helix</keyword>
<name>A0ABM0ZVF2_APLCA</name>
<keyword evidence="1" id="KW-0812">Transmembrane</keyword>
<keyword evidence="2" id="KW-0732">Signal</keyword>
<keyword evidence="3" id="KW-1185">Reference proteome</keyword>
<dbReference type="Proteomes" id="UP000694888">
    <property type="component" value="Unplaced"/>
</dbReference>
<dbReference type="RefSeq" id="XP_012935299.1">
    <property type="nucleotide sequence ID" value="XM_013079845.2"/>
</dbReference>
<keyword evidence="1" id="KW-0472">Membrane</keyword>
<evidence type="ECO:0000256" key="2">
    <source>
        <dbReference type="SAM" id="SignalP"/>
    </source>
</evidence>
<feature type="chain" id="PRO_5046372685" evidence="2">
    <location>
        <begin position="24"/>
        <end position="191"/>
    </location>
</feature>
<gene>
    <name evidence="4" type="primary">LOC101845227</name>
</gene>
<organism evidence="3 4">
    <name type="scientific">Aplysia californica</name>
    <name type="common">California sea hare</name>
    <dbReference type="NCBI Taxonomy" id="6500"/>
    <lineage>
        <taxon>Eukaryota</taxon>
        <taxon>Metazoa</taxon>
        <taxon>Spiralia</taxon>
        <taxon>Lophotrochozoa</taxon>
        <taxon>Mollusca</taxon>
        <taxon>Gastropoda</taxon>
        <taxon>Heterobranchia</taxon>
        <taxon>Euthyneura</taxon>
        <taxon>Tectipleura</taxon>
        <taxon>Aplysiida</taxon>
        <taxon>Aplysioidea</taxon>
        <taxon>Aplysiidae</taxon>
        <taxon>Aplysia</taxon>
    </lineage>
</organism>
<dbReference type="GeneID" id="101845227"/>
<evidence type="ECO:0000313" key="4">
    <source>
        <dbReference type="RefSeq" id="XP_012935299.1"/>
    </source>
</evidence>
<feature type="transmembrane region" description="Helical" evidence="1">
    <location>
        <begin position="169"/>
        <end position="190"/>
    </location>
</feature>
<dbReference type="PROSITE" id="PS51257">
    <property type="entry name" value="PROKAR_LIPOPROTEIN"/>
    <property type="match status" value="1"/>
</dbReference>
<sequence length="191" mass="21257">MERNSYLLDLALVLWALVGVVSCQGDCTETMKCMGPDFNTILNSNDKPSLCKALPEVLKCMREKSRYCEGAIKASFDRNIDTLQKKEKQFCPTSCSPQQMEQCYTVDLQQAKEEKDTDRLCQLYPGVLNCVEEVMNSCGDRVPAQMKQYVTKLRDDAKCSPNTGPSDSGHVITALTLPFVLLLSATLILLA</sequence>
<proteinExistence type="predicted"/>
<evidence type="ECO:0000313" key="3">
    <source>
        <dbReference type="Proteomes" id="UP000694888"/>
    </source>
</evidence>